<organism evidence="6 7">
    <name type="scientific">Dankookia rubra</name>
    <dbReference type="NCBI Taxonomy" id="1442381"/>
    <lineage>
        <taxon>Bacteria</taxon>
        <taxon>Pseudomonadati</taxon>
        <taxon>Pseudomonadota</taxon>
        <taxon>Alphaproteobacteria</taxon>
        <taxon>Acetobacterales</taxon>
        <taxon>Roseomonadaceae</taxon>
        <taxon>Dankookia</taxon>
    </lineage>
</organism>
<evidence type="ECO:0000313" key="7">
    <source>
        <dbReference type="Proteomes" id="UP000295096"/>
    </source>
</evidence>
<evidence type="ECO:0000313" key="6">
    <source>
        <dbReference type="EMBL" id="TDH59127.1"/>
    </source>
</evidence>
<dbReference type="AlphaFoldDB" id="A0A4R5QA79"/>
<feature type="chain" id="PRO_5020384031" evidence="4">
    <location>
        <begin position="22"/>
        <end position="522"/>
    </location>
</feature>
<comment type="subcellular location">
    <subcellularLocation>
        <location evidence="1">Periplasm</location>
    </subcellularLocation>
</comment>
<dbReference type="CDD" id="cd08498">
    <property type="entry name" value="PBP2_NikA_DppA_OppA_like_2"/>
    <property type="match status" value="1"/>
</dbReference>
<gene>
    <name evidence="6" type="ORF">E2C06_28940</name>
</gene>
<dbReference type="InterPro" id="IPR030678">
    <property type="entry name" value="Peptide/Ni-bd"/>
</dbReference>
<dbReference type="InterPro" id="IPR039424">
    <property type="entry name" value="SBP_5"/>
</dbReference>
<dbReference type="GO" id="GO:0043190">
    <property type="term" value="C:ATP-binding cassette (ABC) transporter complex"/>
    <property type="evidence" value="ECO:0007669"/>
    <property type="project" value="InterPro"/>
</dbReference>
<dbReference type="InterPro" id="IPR000914">
    <property type="entry name" value="SBP_5_dom"/>
</dbReference>
<dbReference type="PANTHER" id="PTHR30290">
    <property type="entry name" value="PERIPLASMIC BINDING COMPONENT OF ABC TRANSPORTER"/>
    <property type="match status" value="1"/>
</dbReference>
<evidence type="ECO:0000256" key="4">
    <source>
        <dbReference type="SAM" id="SignalP"/>
    </source>
</evidence>
<comment type="similarity">
    <text evidence="2">Belongs to the bacterial solute-binding protein 5 family.</text>
</comment>
<dbReference type="SUPFAM" id="SSF53850">
    <property type="entry name" value="Periplasmic binding protein-like II"/>
    <property type="match status" value="1"/>
</dbReference>
<dbReference type="OrthoDB" id="9803988at2"/>
<dbReference type="GO" id="GO:0030288">
    <property type="term" value="C:outer membrane-bounded periplasmic space"/>
    <property type="evidence" value="ECO:0007669"/>
    <property type="project" value="UniProtKB-ARBA"/>
</dbReference>
<dbReference type="Proteomes" id="UP000295096">
    <property type="component" value="Unassembled WGS sequence"/>
</dbReference>
<evidence type="ECO:0000259" key="5">
    <source>
        <dbReference type="Pfam" id="PF00496"/>
    </source>
</evidence>
<comment type="caution">
    <text evidence="6">The sequence shown here is derived from an EMBL/GenBank/DDBJ whole genome shotgun (WGS) entry which is preliminary data.</text>
</comment>
<dbReference type="Gene3D" id="3.90.76.10">
    <property type="entry name" value="Dipeptide-binding Protein, Domain 1"/>
    <property type="match status" value="1"/>
</dbReference>
<dbReference type="Gene3D" id="3.10.105.10">
    <property type="entry name" value="Dipeptide-binding Protein, Domain 3"/>
    <property type="match status" value="1"/>
</dbReference>
<dbReference type="RefSeq" id="WP_133292054.1">
    <property type="nucleotide sequence ID" value="NZ_SMSJ01000079.1"/>
</dbReference>
<feature type="domain" description="Solute-binding protein family 5" evidence="5">
    <location>
        <begin position="66"/>
        <end position="420"/>
    </location>
</feature>
<evidence type="ECO:0000256" key="3">
    <source>
        <dbReference type="ARBA" id="ARBA00022729"/>
    </source>
</evidence>
<dbReference type="GO" id="GO:1904680">
    <property type="term" value="F:peptide transmembrane transporter activity"/>
    <property type="evidence" value="ECO:0007669"/>
    <property type="project" value="TreeGrafter"/>
</dbReference>
<proteinExistence type="inferred from homology"/>
<accession>A0A4R5QA79</accession>
<dbReference type="PANTHER" id="PTHR30290:SF38">
    <property type="entry name" value="D,D-DIPEPTIDE-BINDING PERIPLASMIC PROTEIN DDPA-RELATED"/>
    <property type="match status" value="1"/>
</dbReference>
<dbReference type="GO" id="GO:0015833">
    <property type="term" value="P:peptide transport"/>
    <property type="evidence" value="ECO:0007669"/>
    <property type="project" value="TreeGrafter"/>
</dbReference>
<feature type="signal peptide" evidence="4">
    <location>
        <begin position="1"/>
        <end position="21"/>
    </location>
</feature>
<dbReference type="Gene3D" id="3.40.190.10">
    <property type="entry name" value="Periplasmic binding protein-like II"/>
    <property type="match status" value="1"/>
</dbReference>
<evidence type="ECO:0000256" key="1">
    <source>
        <dbReference type="ARBA" id="ARBA00004418"/>
    </source>
</evidence>
<keyword evidence="3 4" id="KW-0732">Signal</keyword>
<dbReference type="EMBL" id="SMSJ01000079">
    <property type="protein sequence ID" value="TDH59127.1"/>
    <property type="molecule type" value="Genomic_DNA"/>
</dbReference>
<protein>
    <submittedName>
        <fullName evidence="6">ABC transporter substrate-binding protein</fullName>
    </submittedName>
</protein>
<evidence type="ECO:0000256" key="2">
    <source>
        <dbReference type="ARBA" id="ARBA00005695"/>
    </source>
</evidence>
<sequence length="522" mass="57880">MHRLFAATITAAILAAGPSAAQRVLTIGAQTPPSALDPHYHNTQNNNQIARMVFESLFELDNKVRFQPRLARSMRPLDDLTWEVKLNTAARFHDGTPFEAEDVAFTFARVPTVPNSPALFTSAVRSISAVEVVDAETILLRTREPNPLMRFDMASPVILSRKIHGPSPQTADFNSGRLMVGTGPYRHVDYRQGERLELARNTDWYGPVEPWDRVVYRFIPQAGSRTAALLAGEVDLIDYVPVQDIPRLQQDARFAVSQIDSITFVYLAPDAMRESSPFVTDRQGKPLPANPLADRRVREALSLAIPRQQIADRLYSGLASPADQFAAPGAEHRLEGIGPLPFDQARGRALLAEAGYPQGFRLTLHGPNGFFPSDDNLLQAIAQGFSRIGIEAQVQTLPPATLFTRATNRDFSIFMTYYSSYTSLIPLRNVVMTRNAELGHGAFNRQRYSNPAVDGPLAQALTAMDEERRRDLTQAAMRALLEDKGLIPVINLKNAWAGRRDKVVYDPSPPNMTEPRLAHPPG</sequence>
<reference evidence="6 7" key="1">
    <citation type="journal article" date="2016" name="J. Microbiol.">
        <title>Dankookia rubra gen. nov., sp. nov., an alphaproteobacterium isolated from sediment of a shallow stream.</title>
        <authorList>
            <person name="Kim W.H."/>
            <person name="Kim D.H."/>
            <person name="Kang K."/>
            <person name="Ahn T.Y."/>
        </authorList>
    </citation>
    <scope>NUCLEOTIDE SEQUENCE [LARGE SCALE GENOMIC DNA]</scope>
    <source>
        <strain evidence="6 7">JCM30602</strain>
    </source>
</reference>
<dbReference type="PIRSF" id="PIRSF002741">
    <property type="entry name" value="MppA"/>
    <property type="match status" value="1"/>
</dbReference>
<name>A0A4R5QA79_9PROT</name>
<keyword evidence="7" id="KW-1185">Reference proteome</keyword>
<dbReference type="Pfam" id="PF00496">
    <property type="entry name" value="SBP_bac_5"/>
    <property type="match status" value="1"/>
</dbReference>